<gene>
    <name evidence="3" type="ORF">SAMN02746089_00852</name>
</gene>
<feature type="domain" description="SHOCT" evidence="2">
    <location>
        <begin position="62"/>
        <end position="88"/>
    </location>
</feature>
<keyword evidence="1" id="KW-0812">Transmembrane</keyword>
<keyword evidence="1" id="KW-1133">Transmembrane helix</keyword>
<accession>A0A1M4WMF3</accession>
<feature type="transmembrane region" description="Helical" evidence="1">
    <location>
        <begin position="12"/>
        <end position="41"/>
    </location>
</feature>
<name>A0A1M4WMF3_9THEO</name>
<dbReference type="AlphaFoldDB" id="A0A1M4WMF3"/>
<evidence type="ECO:0000313" key="4">
    <source>
        <dbReference type="Proteomes" id="UP000184088"/>
    </source>
</evidence>
<sequence>MMWNNWWGDGWWGYMHVFGLGGLIMMIFYVLIIVLTVYLLIKLLRSGRSYDYNVSRLDRKIDPLDILKERYARGEISDEEYERMKQKLKE</sequence>
<keyword evidence="4" id="KW-1185">Reference proteome</keyword>
<reference evidence="3 4" key="1">
    <citation type="submission" date="2016-11" db="EMBL/GenBank/DDBJ databases">
        <authorList>
            <person name="Jaros S."/>
            <person name="Januszkiewicz K."/>
            <person name="Wedrychowicz H."/>
        </authorList>
    </citation>
    <scope>NUCLEOTIDE SEQUENCE [LARGE SCALE GENOMIC DNA]</scope>
    <source>
        <strain evidence="3 4">DSM 17918</strain>
    </source>
</reference>
<dbReference type="RefSeq" id="WP_073342026.1">
    <property type="nucleotide sequence ID" value="NZ_FQVH01000006.1"/>
</dbReference>
<dbReference type="STRING" id="1121256.SAMN02746089_00852"/>
<organism evidence="3 4">
    <name type="scientific">Caldanaerobius fijiensis DSM 17918</name>
    <dbReference type="NCBI Taxonomy" id="1121256"/>
    <lineage>
        <taxon>Bacteria</taxon>
        <taxon>Bacillati</taxon>
        <taxon>Bacillota</taxon>
        <taxon>Clostridia</taxon>
        <taxon>Thermoanaerobacterales</taxon>
        <taxon>Thermoanaerobacteraceae</taxon>
        <taxon>Caldanaerobius</taxon>
    </lineage>
</organism>
<dbReference type="Proteomes" id="UP000184088">
    <property type="component" value="Unassembled WGS sequence"/>
</dbReference>
<proteinExistence type="predicted"/>
<dbReference type="InterPro" id="IPR018649">
    <property type="entry name" value="SHOCT"/>
</dbReference>
<evidence type="ECO:0000313" key="3">
    <source>
        <dbReference type="EMBL" id="SHE82429.1"/>
    </source>
</evidence>
<keyword evidence="1" id="KW-0472">Membrane</keyword>
<dbReference type="Pfam" id="PF09851">
    <property type="entry name" value="SHOCT"/>
    <property type="match status" value="1"/>
</dbReference>
<protein>
    <submittedName>
        <fullName evidence="3">Putative membrane protein</fullName>
    </submittedName>
</protein>
<evidence type="ECO:0000256" key="1">
    <source>
        <dbReference type="SAM" id="Phobius"/>
    </source>
</evidence>
<evidence type="ECO:0000259" key="2">
    <source>
        <dbReference type="Pfam" id="PF09851"/>
    </source>
</evidence>
<dbReference type="EMBL" id="FQVH01000006">
    <property type="protein sequence ID" value="SHE82429.1"/>
    <property type="molecule type" value="Genomic_DNA"/>
</dbReference>